<comment type="similarity">
    <text evidence="1">Belongs to the ATP-dependent AMP-binding enzyme family.</text>
</comment>
<dbReference type="InterPro" id="IPR000873">
    <property type="entry name" value="AMP-dep_synth/lig_dom"/>
</dbReference>
<dbReference type="InterPro" id="IPR025110">
    <property type="entry name" value="AMP-bd_C"/>
</dbReference>
<organism evidence="5 6">
    <name type="scientific">Aspergillus nanangensis</name>
    <dbReference type="NCBI Taxonomy" id="2582783"/>
    <lineage>
        <taxon>Eukaryota</taxon>
        <taxon>Fungi</taxon>
        <taxon>Dikarya</taxon>
        <taxon>Ascomycota</taxon>
        <taxon>Pezizomycotina</taxon>
        <taxon>Eurotiomycetes</taxon>
        <taxon>Eurotiomycetidae</taxon>
        <taxon>Eurotiales</taxon>
        <taxon>Aspergillaceae</taxon>
        <taxon>Aspergillus</taxon>
        <taxon>Aspergillus subgen. Circumdati</taxon>
    </lineage>
</organism>
<evidence type="ECO:0000256" key="1">
    <source>
        <dbReference type="ARBA" id="ARBA00006432"/>
    </source>
</evidence>
<evidence type="ECO:0000259" key="4">
    <source>
        <dbReference type="Pfam" id="PF13193"/>
    </source>
</evidence>
<dbReference type="PROSITE" id="PS00455">
    <property type="entry name" value="AMP_BINDING"/>
    <property type="match status" value="1"/>
</dbReference>
<reference evidence="5" key="2">
    <citation type="submission" date="2020-02" db="EMBL/GenBank/DDBJ databases">
        <authorList>
            <person name="Gilchrist C.L.M."/>
            <person name="Chooi Y.-H."/>
        </authorList>
    </citation>
    <scope>NUCLEOTIDE SEQUENCE</scope>
    <source>
        <strain evidence="5">MST-FP2251</strain>
    </source>
</reference>
<name>A0AAD4CKB0_ASPNN</name>
<reference evidence="5" key="1">
    <citation type="journal article" date="2019" name="Beilstein J. Org. Chem.">
        <title>Nanangenines: drimane sesquiterpenoids as the dominant metabolite cohort of a novel Australian fungus, Aspergillus nanangensis.</title>
        <authorList>
            <person name="Lacey H.J."/>
            <person name="Gilchrist C.L.M."/>
            <person name="Crombie A."/>
            <person name="Kalaitzis J.A."/>
            <person name="Vuong D."/>
            <person name="Rutledge P.J."/>
            <person name="Turner P."/>
            <person name="Pitt J.I."/>
            <person name="Lacey E."/>
            <person name="Chooi Y.H."/>
            <person name="Piggott A.M."/>
        </authorList>
    </citation>
    <scope>NUCLEOTIDE SEQUENCE</scope>
    <source>
        <strain evidence="5">MST-FP2251</strain>
    </source>
</reference>
<sequence length="548" mass="61414">MPITSPYPDIDIPDVSIWSFLFERPDVPYPRNHGIFYDESTGREYTYNDVRHLSLQFGHGLRQRWQWKKGEVLAIFSPNHVMMAPVIWGCQWAGGVVTTANFSYTAGELARQLKSSKSSAVVSTREFLQTAQNAMHDAGMDSDKIILLDESPLNTIWTFSGFLNYIQLGKASEREQETIKPSEDFALLMYSSGTSGHPKGVRLTHRNIVANILQSHVFSTGKLNWKTDKQVGFLPFFHIYGLVGLLHHPLYDGVPVIVMKAFDLGRLCAAVEKYRATSINVVPPVLLALSKNPTATNYDLSSLRFLHSAAAPLTHELINAVTRRLKVTVLQSYGLTEASPATFAQIWNDPHQKIGSVGMIMPSMTAKIVEVDGHQELPPNEPGELCIKGPNLFSGYYEHPMYDPEHFSQDGFFKTGDIGYMDDDGHLFITDRIKELIKYKGFQVAPAELEGVLQSHCKVADVAVTGVFDQDHGTEFPLAYIVPSPGVAATDYTAQELQDWIKKHLAPHKWLRGGVHWVDQIPKSNAGKILRRVLKDKAKIEWRGRSKL</sequence>
<proteinExistence type="inferred from homology"/>
<evidence type="ECO:0000256" key="2">
    <source>
        <dbReference type="ARBA" id="ARBA00022598"/>
    </source>
</evidence>
<dbReference type="Pfam" id="PF13193">
    <property type="entry name" value="AMP-binding_C"/>
    <property type="match status" value="1"/>
</dbReference>
<dbReference type="Gene3D" id="3.30.300.30">
    <property type="match status" value="1"/>
</dbReference>
<dbReference type="EMBL" id="VCAU01000065">
    <property type="protein sequence ID" value="KAF9887162.1"/>
    <property type="molecule type" value="Genomic_DNA"/>
</dbReference>
<dbReference type="PANTHER" id="PTHR24096">
    <property type="entry name" value="LONG-CHAIN-FATTY-ACID--COA LIGASE"/>
    <property type="match status" value="1"/>
</dbReference>
<dbReference type="PANTHER" id="PTHR24096:SF149">
    <property type="entry name" value="AMP-BINDING DOMAIN-CONTAINING PROTEIN-RELATED"/>
    <property type="match status" value="1"/>
</dbReference>
<dbReference type="InterPro" id="IPR045851">
    <property type="entry name" value="AMP-bd_C_sf"/>
</dbReference>
<dbReference type="CDD" id="cd05911">
    <property type="entry name" value="Firefly_Luc_like"/>
    <property type="match status" value="1"/>
</dbReference>
<gene>
    <name evidence="5" type="ORF">FE257_010416</name>
</gene>
<dbReference type="Pfam" id="PF00501">
    <property type="entry name" value="AMP-binding"/>
    <property type="match status" value="1"/>
</dbReference>
<keyword evidence="6" id="KW-1185">Reference proteome</keyword>
<dbReference type="AlphaFoldDB" id="A0AAD4CKB0"/>
<dbReference type="Proteomes" id="UP001194746">
    <property type="component" value="Unassembled WGS sequence"/>
</dbReference>
<feature type="domain" description="AMP-binding enzyme C-terminal" evidence="4">
    <location>
        <begin position="448"/>
        <end position="528"/>
    </location>
</feature>
<keyword evidence="2" id="KW-0436">Ligase</keyword>
<dbReference type="InterPro" id="IPR020845">
    <property type="entry name" value="AMP-binding_CS"/>
</dbReference>
<comment type="caution">
    <text evidence="5">The sequence shown here is derived from an EMBL/GenBank/DDBJ whole genome shotgun (WGS) entry which is preliminary data.</text>
</comment>
<evidence type="ECO:0008006" key="7">
    <source>
        <dbReference type="Google" id="ProtNLM"/>
    </source>
</evidence>
<feature type="domain" description="AMP-dependent synthetase/ligase" evidence="3">
    <location>
        <begin position="36"/>
        <end position="397"/>
    </location>
</feature>
<dbReference type="InterPro" id="IPR042099">
    <property type="entry name" value="ANL_N_sf"/>
</dbReference>
<protein>
    <recommendedName>
        <fullName evidence="7">Acetyl-CoA synthetase-like protein</fullName>
    </recommendedName>
</protein>
<evidence type="ECO:0000313" key="5">
    <source>
        <dbReference type="EMBL" id="KAF9887162.1"/>
    </source>
</evidence>
<dbReference type="Gene3D" id="3.40.50.12780">
    <property type="entry name" value="N-terminal domain of ligase-like"/>
    <property type="match status" value="1"/>
</dbReference>
<evidence type="ECO:0000313" key="6">
    <source>
        <dbReference type="Proteomes" id="UP001194746"/>
    </source>
</evidence>
<dbReference type="SUPFAM" id="SSF56801">
    <property type="entry name" value="Acetyl-CoA synthetase-like"/>
    <property type="match status" value="1"/>
</dbReference>
<evidence type="ECO:0000259" key="3">
    <source>
        <dbReference type="Pfam" id="PF00501"/>
    </source>
</evidence>
<dbReference type="GO" id="GO:0016405">
    <property type="term" value="F:CoA-ligase activity"/>
    <property type="evidence" value="ECO:0007669"/>
    <property type="project" value="TreeGrafter"/>
</dbReference>
<accession>A0AAD4CKB0</accession>